<keyword evidence="2" id="KW-0472">Membrane</keyword>
<feature type="transmembrane region" description="Helical" evidence="2">
    <location>
        <begin position="356"/>
        <end position="376"/>
    </location>
</feature>
<feature type="transmembrane region" description="Helical" evidence="2">
    <location>
        <begin position="332"/>
        <end position="350"/>
    </location>
</feature>
<evidence type="ECO:0000256" key="1">
    <source>
        <dbReference type="SAM" id="MobiDB-lite"/>
    </source>
</evidence>
<feature type="transmembrane region" description="Helical" evidence="2">
    <location>
        <begin position="49"/>
        <end position="68"/>
    </location>
</feature>
<dbReference type="Proteomes" id="UP001501676">
    <property type="component" value="Unassembled WGS sequence"/>
</dbReference>
<feature type="transmembrane region" description="Helical" evidence="2">
    <location>
        <begin position="166"/>
        <end position="185"/>
    </location>
</feature>
<dbReference type="EMBL" id="BAAAYN010000094">
    <property type="protein sequence ID" value="GAA3398739.1"/>
    <property type="molecule type" value="Genomic_DNA"/>
</dbReference>
<proteinExistence type="predicted"/>
<dbReference type="RefSeq" id="WP_345733858.1">
    <property type="nucleotide sequence ID" value="NZ_BAAAYN010000094.1"/>
</dbReference>
<organism evidence="3 4">
    <name type="scientific">Cryptosporangium minutisporangium</name>
    <dbReference type="NCBI Taxonomy" id="113569"/>
    <lineage>
        <taxon>Bacteria</taxon>
        <taxon>Bacillati</taxon>
        <taxon>Actinomycetota</taxon>
        <taxon>Actinomycetes</taxon>
        <taxon>Cryptosporangiales</taxon>
        <taxon>Cryptosporangiaceae</taxon>
        <taxon>Cryptosporangium</taxon>
    </lineage>
</organism>
<feature type="transmembrane region" description="Helical" evidence="2">
    <location>
        <begin position="522"/>
        <end position="541"/>
    </location>
</feature>
<feature type="transmembrane region" description="Helical" evidence="2">
    <location>
        <begin position="25"/>
        <end position="43"/>
    </location>
</feature>
<name>A0ABP6TDU0_9ACTN</name>
<feature type="transmembrane region" description="Helical" evidence="2">
    <location>
        <begin position="575"/>
        <end position="593"/>
    </location>
</feature>
<feature type="transmembrane region" description="Helical" evidence="2">
    <location>
        <begin position="75"/>
        <end position="98"/>
    </location>
</feature>
<evidence type="ECO:0000313" key="4">
    <source>
        <dbReference type="Proteomes" id="UP001501676"/>
    </source>
</evidence>
<reference evidence="4" key="1">
    <citation type="journal article" date="2019" name="Int. J. Syst. Evol. Microbiol.">
        <title>The Global Catalogue of Microorganisms (GCM) 10K type strain sequencing project: providing services to taxonomists for standard genome sequencing and annotation.</title>
        <authorList>
            <consortium name="The Broad Institute Genomics Platform"/>
            <consortium name="The Broad Institute Genome Sequencing Center for Infectious Disease"/>
            <person name="Wu L."/>
            <person name="Ma J."/>
        </authorList>
    </citation>
    <scope>NUCLEOTIDE SEQUENCE [LARGE SCALE GENOMIC DNA]</scope>
    <source>
        <strain evidence="4">JCM 9458</strain>
    </source>
</reference>
<feature type="transmembrane region" description="Helical" evidence="2">
    <location>
        <begin position="228"/>
        <end position="250"/>
    </location>
</feature>
<keyword evidence="2" id="KW-0812">Transmembrane</keyword>
<evidence type="ECO:0000313" key="3">
    <source>
        <dbReference type="EMBL" id="GAA3398739.1"/>
    </source>
</evidence>
<comment type="caution">
    <text evidence="3">The sequence shown here is derived from an EMBL/GenBank/DDBJ whole genome shotgun (WGS) entry which is preliminary data.</text>
</comment>
<sequence>MGTPLLSSLPRDAVDAEPRSTDTGLAAVALVLAIAGAVALLIPHGPARLVLLLAFTTAGPGAAIVAHLRIVDRVLAVALAITFSLALAAVGAASMVWAGAWHPSAATVVTLVLTAGLALARLRITSPSSPRRPSRPGPSAPDRPRAEADAGSPEAEPTAPVRIGSAVLAPTLLAVGALLWLVTVVRADPDQIGPYGLTAGLGAPFVAALTMTCLGCGVEVFGRARLSVLLAGVGVLALEMWGTAPLMLALPEYSWTYKHLGVVEFIQQHGVVLDQDDIYQEWPAFFAAVAQLSSVAGVAPIRFVAWSSLYFGLLDVVLVAAVVRGLSRNTRAVYLTVLLFTACLWVDQNYFSPQAFAYALSLGLFALLMHGCRGLPASRTAGRLKRLRLLLVRDAPSVRDRPRWPLLAAIVLVFAAITSAHQLTPYLLLFGIGVLSVLGLIRPYWLIGVLAVVAGGYFLPRLGGVSSQYHLFDGFDLFKNASGNTSGWGSAPQEFSAIVARTLAFAVWLAALVVGWRHRRGLGRVIMPLVLGFTPFLLLLLQSYGGEAIYRVFLFSLPWCAMLAASWWALLRPGVWRGCAAGLALTVLALAGLQGLQGQFQLHVVAPADVRAARYLVTQAPAGSTTTMVAAAFPARLTADYAALNPGRSVDPSIIDEPSFRHLTLDADQLRAIETWAASFGGTETFLVVTEQMRRTVEYFGYLPDGSVDALRQALDASPRWSVYYRHADTTIYRLEAA</sequence>
<keyword evidence="4" id="KW-1185">Reference proteome</keyword>
<keyword evidence="2" id="KW-1133">Transmembrane helix</keyword>
<accession>A0ABP6TDU0</accession>
<protein>
    <submittedName>
        <fullName evidence="3">Uncharacterized protein</fullName>
    </submittedName>
</protein>
<feature type="region of interest" description="Disordered" evidence="1">
    <location>
        <begin position="126"/>
        <end position="158"/>
    </location>
</feature>
<feature type="transmembrane region" description="Helical" evidence="2">
    <location>
        <begin position="498"/>
        <end position="516"/>
    </location>
</feature>
<evidence type="ECO:0000256" key="2">
    <source>
        <dbReference type="SAM" id="Phobius"/>
    </source>
</evidence>
<feature type="transmembrane region" description="Helical" evidence="2">
    <location>
        <begin position="197"/>
        <end position="221"/>
    </location>
</feature>
<feature type="transmembrane region" description="Helical" evidence="2">
    <location>
        <begin position="426"/>
        <end position="459"/>
    </location>
</feature>
<feature type="transmembrane region" description="Helical" evidence="2">
    <location>
        <begin position="303"/>
        <end position="323"/>
    </location>
</feature>
<gene>
    <name evidence="3" type="ORF">GCM10020369_83030</name>
</gene>
<feature type="transmembrane region" description="Helical" evidence="2">
    <location>
        <begin position="548"/>
        <end position="569"/>
    </location>
</feature>
<feature type="transmembrane region" description="Helical" evidence="2">
    <location>
        <begin position="403"/>
        <end position="420"/>
    </location>
</feature>